<feature type="region of interest" description="Disordered" evidence="1">
    <location>
        <begin position="1"/>
        <end position="58"/>
    </location>
</feature>
<evidence type="ECO:0000256" key="1">
    <source>
        <dbReference type="SAM" id="MobiDB-lite"/>
    </source>
</evidence>
<dbReference type="AlphaFoldDB" id="A0ABD0XE56"/>
<feature type="compositionally biased region" description="Polar residues" evidence="1">
    <location>
        <begin position="1"/>
        <end position="16"/>
    </location>
</feature>
<sequence length="510" mass="57823">MRQVESSDQWGNNLSQGGSGDTGSTAEGHWRKKLGQRREAVRQDDPDEDTPSSDLDRETRIEQQALVDKQRHQVAYRCMHHLRDTLYDRYSALLREKVRTQRLEIQRHTEKAKVITHDKPKQNPRKLASSKLCHDNTFLRSLPKSNYYLIQDLQNQLSQRGSLRSLQDCEEFRLAVHNPKFRPAQLEQTVKEFRKMVMDRGSAPDGMSWKQIQMEMAGLSFSNPIIPGGSGHLAQISLTETGRGLIPVKRHSEGGLGETLPERGLVESSGRQQPEQDDTEQLFLKQVKVPRFASLQPGFLKNLNTLTPPVQVVKEIPEKSSKAELIIRRLRHMHTLSLTNMAVTHRLLVDQHKHTLSCSALQRSIQPLSVHTNTAEKKIAALPPLLSHEWARISLCLENPGLKNISLENLGPKNPDQDSPGLRNSGLENCILENPGIESPGLEKCGLELRNITTPGNTEMHISSNTLEPLSFEDIYQRNPSKVIDCGSKLWKNYNWEKMAYCLSSFDLKT</sequence>
<protein>
    <submittedName>
        <fullName evidence="2">Uncharacterized protein</fullName>
    </submittedName>
</protein>
<reference evidence="2 3" key="1">
    <citation type="submission" date="2024-06" db="EMBL/GenBank/DDBJ databases">
        <authorList>
            <person name="Pan Q."/>
            <person name="Wen M."/>
            <person name="Jouanno E."/>
            <person name="Zahm M."/>
            <person name="Klopp C."/>
            <person name="Cabau C."/>
            <person name="Louis A."/>
            <person name="Berthelot C."/>
            <person name="Parey E."/>
            <person name="Roest Crollius H."/>
            <person name="Montfort J."/>
            <person name="Robinson-Rechavi M."/>
            <person name="Bouchez O."/>
            <person name="Lampietro C."/>
            <person name="Lopez Roques C."/>
            <person name="Donnadieu C."/>
            <person name="Postlethwait J."/>
            <person name="Bobe J."/>
            <person name="Verreycken H."/>
            <person name="Guiguen Y."/>
        </authorList>
    </citation>
    <scope>NUCLEOTIDE SEQUENCE [LARGE SCALE GENOMIC DNA]</scope>
    <source>
        <strain evidence="2">Up_M1</strain>
        <tissue evidence="2">Testis</tissue>
    </source>
</reference>
<keyword evidence="3" id="KW-1185">Reference proteome</keyword>
<name>A0ABD0XE56_UMBPY</name>
<accession>A0ABD0XE56</accession>
<gene>
    <name evidence="2" type="ORF">UPYG_G00131960</name>
</gene>
<proteinExistence type="predicted"/>
<evidence type="ECO:0000313" key="2">
    <source>
        <dbReference type="EMBL" id="KAL0983728.1"/>
    </source>
</evidence>
<comment type="caution">
    <text evidence="2">The sequence shown here is derived from an EMBL/GenBank/DDBJ whole genome shotgun (WGS) entry which is preliminary data.</text>
</comment>
<organism evidence="2 3">
    <name type="scientific">Umbra pygmaea</name>
    <name type="common">Eastern mudminnow</name>
    <dbReference type="NCBI Taxonomy" id="75934"/>
    <lineage>
        <taxon>Eukaryota</taxon>
        <taxon>Metazoa</taxon>
        <taxon>Chordata</taxon>
        <taxon>Craniata</taxon>
        <taxon>Vertebrata</taxon>
        <taxon>Euteleostomi</taxon>
        <taxon>Actinopterygii</taxon>
        <taxon>Neopterygii</taxon>
        <taxon>Teleostei</taxon>
        <taxon>Protacanthopterygii</taxon>
        <taxon>Esociformes</taxon>
        <taxon>Umbridae</taxon>
        <taxon>Umbra</taxon>
    </lineage>
</organism>
<evidence type="ECO:0000313" key="3">
    <source>
        <dbReference type="Proteomes" id="UP001557470"/>
    </source>
</evidence>
<dbReference type="Proteomes" id="UP001557470">
    <property type="component" value="Unassembled WGS sequence"/>
</dbReference>
<dbReference type="EMBL" id="JAGEUA010000004">
    <property type="protein sequence ID" value="KAL0983728.1"/>
    <property type="molecule type" value="Genomic_DNA"/>
</dbReference>
<feature type="region of interest" description="Disordered" evidence="1">
    <location>
        <begin position="249"/>
        <end position="277"/>
    </location>
</feature>